<feature type="compositionally biased region" description="Basic residues" evidence="8">
    <location>
        <begin position="12"/>
        <end position="21"/>
    </location>
</feature>
<dbReference type="PANTHER" id="PTHR28127:SF1">
    <property type="entry name" value="RIBOSOME ASSEMBLY PROTEIN 3"/>
    <property type="match status" value="1"/>
</dbReference>
<evidence type="ECO:0000256" key="2">
    <source>
        <dbReference type="ARBA" id="ARBA00004604"/>
    </source>
</evidence>
<dbReference type="PANTHER" id="PTHR28127">
    <property type="entry name" value="RIBOSOME ASSEMBLY PROTEIN 3"/>
    <property type="match status" value="1"/>
</dbReference>
<keyword evidence="5" id="KW-0690">Ribosome biogenesis</keyword>
<name>A0A6A5X4Y1_9PLEO</name>
<evidence type="ECO:0000256" key="1">
    <source>
        <dbReference type="ARBA" id="ARBA00003035"/>
    </source>
</evidence>
<comment type="subcellular location">
    <subcellularLocation>
        <location evidence="2">Nucleus</location>
        <location evidence="2">Nucleolus</location>
    </subcellularLocation>
</comment>
<dbReference type="GO" id="GO:0030687">
    <property type="term" value="C:preribosome, large subunit precursor"/>
    <property type="evidence" value="ECO:0007669"/>
    <property type="project" value="TreeGrafter"/>
</dbReference>
<evidence type="ECO:0000256" key="5">
    <source>
        <dbReference type="ARBA" id="ARBA00022517"/>
    </source>
</evidence>
<evidence type="ECO:0000313" key="10">
    <source>
        <dbReference type="EMBL" id="KAF2007970.1"/>
    </source>
</evidence>
<reference evidence="10" key="1">
    <citation type="journal article" date="2020" name="Stud. Mycol.">
        <title>101 Dothideomycetes genomes: a test case for predicting lifestyles and emergence of pathogens.</title>
        <authorList>
            <person name="Haridas S."/>
            <person name="Albert R."/>
            <person name="Binder M."/>
            <person name="Bloem J."/>
            <person name="Labutti K."/>
            <person name="Salamov A."/>
            <person name="Andreopoulos B."/>
            <person name="Baker S."/>
            <person name="Barry K."/>
            <person name="Bills G."/>
            <person name="Bluhm B."/>
            <person name="Cannon C."/>
            <person name="Castanera R."/>
            <person name="Culley D."/>
            <person name="Daum C."/>
            <person name="Ezra D."/>
            <person name="Gonzalez J."/>
            <person name="Henrissat B."/>
            <person name="Kuo A."/>
            <person name="Liang C."/>
            <person name="Lipzen A."/>
            <person name="Lutzoni F."/>
            <person name="Magnuson J."/>
            <person name="Mondo S."/>
            <person name="Nolan M."/>
            <person name="Ohm R."/>
            <person name="Pangilinan J."/>
            <person name="Park H.-J."/>
            <person name="Ramirez L."/>
            <person name="Alfaro M."/>
            <person name="Sun H."/>
            <person name="Tritt A."/>
            <person name="Yoshinaga Y."/>
            <person name="Zwiers L.-H."/>
            <person name="Turgeon B."/>
            <person name="Goodwin S."/>
            <person name="Spatafora J."/>
            <person name="Crous P."/>
            <person name="Grigoriev I."/>
        </authorList>
    </citation>
    <scope>NUCLEOTIDE SEQUENCE</scope>
    <source>
        <strain evidence="10">CBS 123094</strain>
    </source>
</reference>
<organism evidence="10 11">
    <name type="scientific">Amniculicola lignicola CBS 123094</name>
    <dbReference type="NCBI Taxonomy" id="1392246"/>
    <lineage>
        <taxon>Eukaryota</taxon>
        <taxon>Fungi</taxon>
        <taxon>Dikarya</taxon>
        <taxon>Ascomycota</taxon>
        <taxon>Pezizomycotina</taxon>
        <taxon>Dothideomycetes</taxon>
        <taxon>Pleosporomycetidae</taxon>
        <taxon>Pleosporales</taxon>
        <taxon>Amniculicolaceae</taxon>
        <taxon>Amniculicola</taxon>
    </lineage>
</organism>
<dbReference type="Proteomes" id="UP000799779">
    <property type="component" value="Unassembled WGS sequence"/>
</dbReference>
<evidence type="ECO:0000256" key="4">
    <source>
        <dbReference type="ARBA" id="ARBA00015339"/>
    </source>
</evidence>
<gene>
    <name evidence="10" type="ORF">P154DRAFT_528616</name>
</gene>
<dbReference type="InterPro" id="IPR028217">
    <property type="entry name" value="Rsa3_C"/>
</dbReference>
<keyword evidence="7" id="KW-0687">Ribonucleoprotein</keyword>
<dbReference type="EMBL" id="ML977556">
    <property type="protein sequence ID" value="KAF2007970.1"/>
    <property type="molecule type" value="Genomic_DNA"/>
</dbReference>
<evidence type="ECO:0000256" key="7">
    <source>
        <dbReference type="ARBA" id="ARBA00023274"/>
    </source>
</evidence>
<evidence type="ECO:0000313" key="11">
    <source>
        <dbReference type="Proteomes" id="UP000799779"/>
    </source>
</evidence>
<accession>A0A6A5X4Y1</accession>
<dbReference type="InterPro" id="IPR051898">
    <property type="entry name" value="Ribosome_Assembly_3"/>
</dbReference>
<comment type="function">
    <text evidence="1">Required for efficient biogenesis of the 60S ribosomal subunit.</text>
</comment>
<feature type="compositionally biased region" description="Basic residues" evidence="8">
    <location>
        <begin position="64"/>
        <end position="73"/>
    </location>
</feature>
<dbReference type="OrthoDB" id="69550at2759"/>
<keyword evidence="6" id="KW-0539">Nucleus</keyword>
<sequence length="177" mass="19612">MAPTTPYNDAPKRKRSRKKKSRTEIELSSSDESDGEQKRPDTPEFTVKKAKAPEETFATTSTTKSKKDKKRKTTPPAAIVQETPDISMIDAPASPITDHHTVPPQVAEAKVSPEEEDFASIYLRKITGELADDLDKVRGANDFTARSMPMLVHALRQGVSGFEAGERRRVVEAFKSN</sequence>
<comment type="similarity">
    <text evidence="3">Belongs to the RSA3 family.</text>
</comment>
<proteinExistence type="inferred from homology"/>
<protein>
    <recommendedName>
        <fullName evidence="4">Ribosome assembly protein 3</fullName>
    </recommendedName>
</protein>
<evidence type="ECO:0000256" key="6">
    <source>
        <dbReference type="ARBA" id="ARBA00023242"/>
    </source>
</evidence>
<evidence type="ECO:0000256" key="8">
    <source>
        <dbReference type="SAM" id="MobiDB-lite"/>
    </source>
</evidence>
<dbReference type="Pfam" id="PF14615">
    <property type="entry name" value="Rsa3"/>
    <property type="match status" value="1"/>
</dbReference>
<evidence type="ECO:0000256" key="3">
    <source>
        <dbReference type="ARBA" id="ARBA00006256"/>
    </source>
</evidence>
<evidence type="ECO:0000259" key="9">
    <source>
        <dbReference type="Pfam" id="PF14615"/>
    </source>
</evidence>
<dbReference type="AlphaFoldDB" id="A0A6A5X4Y1"/>
<dbReference type="GO" id="GO:0005730">
    <property type="term" value="C:nucleolus"/>
    <property type="evidence" value="ECO:0007669"/>
    <property type="project" value="UniProtKB-SubCell"/>
</dbReference>
<feature type="domain" description="Ribosome-assembly protein 3 C-terminal" evidence="9">
    <location>
        <begin position="118"/>
        <end position="162"/>
    </location>
</feature>
<feature type="region of interest" description="Disordered" evidence="8">
    <location>
        <begin position="1"/>
        <end position="100"/>
    </location>
</feature>
<dbReference type="GO" id="GO:0000027">
    <property type="term" value="P:ribosomal large subunit assembly"/>
    <property type="evidence" value="ECO:0007669"/>
    <property type="project" value="TreeGrafter"/>
</dbReference>
<keyword evidence="11" id="KW-1185">Reference proteome</keyword>